<dbReference type="PRINTS" id="PR00038">
    <property type="entry name" value="HTHLUXR"/>
</dbReference>
<keyword evidence="3" id="KW-0804">Transcription</keyword>
<dbReference type="InterPro" id="IPR036388">
    <property type="entry name" value="WH-like_DNA-bd_sf"/>
</dbReference>
<dbReference type="Pfam" id="PF00196">
    <property type="entry name" value="GerE"/>
    <property type="match status" value="1"/>
</dbReference>
<gene>
    <name evidence="5" type="ORF">LV89_02952</name>
</gene>
<name>A0A316E4Y7_9BACT</name>
<dbReference type="PANTHER" id="PTHR44688:SF16">
    <property type="entry name" value="DNA-BINDING TRANSCRIPTIONAL ACTIVATOR DEVR_DOSR"/>
    <property type="match status" value="1"/>
</dbReference>
<dbReference type="GO" id="GO:0006355">
    <property type="term" value="P:regulation of DNA-templated transcription"/>
    <property type="evidence" value="ECO:0007669"/>
    <property type="project" value="InterPro"/>
</dbReference>
<evidence type="ECO:0000256" key="2">
    <source>
        <dbReference type="ARBA" id="ARBA00023125"/>
    </source>
</evidence>
<proteinExistence type="predicted"/>
<comment type="caution">
    <text evidence="5">The sequence shown here is derived from an EMBL/GenBank/DDBJ whole genome shotgun (WGS) entry which is preliminary data.</text>
</comment>
<dbReference type="Gene3D" id="1.10.10.10">
    <property type="entry name" value="Winged helix-like DNA-binding domain superfamily/Winged helix DNA-binding domain"/>
    <property type="match status" value="1"/>
</dbReference>
<protein>
    <submittedName>
        <fullName evidence="5">Regulatory LuxR family protein</fullName>
    </submittedName>
</protein>
<evidence type="ECO:0000313" key="6">
    <source>
        <dbReference type="Proteomes" id="UP000245489"/>
    </source>
</evidence>
<dbReference type="SUPFAM" id="SSF46894">
    <property type="entry name" value="C-terminal effector domain of the bipartite response regulators"/>
    <property type="match status" value="1"/>
</dbReference>
<dbReference type="PANTHER" id="PTHR44688">
    <property type="entry name" value="DNA-BINDING TRANSCRIPTIONAL ACTIVATOR DEVR_DOSR"/>
    <property type="match status" value="1"/>
</dbReference>
<keyword evidence="2" id="KW-0238">DNA-binding</keyword>
<accession>A0A316E4Y7</accession>
<keyword evidence="6" id="KW-1185">Reference proteome</keyword>
<feature type="domain" description="HTH luxR-type" evidence="4">
    <location>
        <begin position="199"/>
        <end position="264"/>
    </location>
</feature>
<dbReference type="AlphaFoldDB" id="A0A316E4Y7"/>
<keyword evidence="1" id="KW-0805">Transcription regulation</keyword>
<dbReference type="InterPro" id="IPR016032">
    <property type="entry name" value="Sig_transdc_resp-reg_C-effctor"/>
</dbReference>
<dbReference type="SMART" id="SM00421">
    <property type="entry name" value="HTH_LUXR"/>
    <property type="match status" value="1"/>
</dbReference>
<evidence type="ECO:0000259" key="4">
    <source>
        <dbReference type="PROSITE" id="PS50043"/>
    </source>
</evidence>
<dbReference type="Proteomes" id="UP000245489">
    <property type="component" value="Unassembled WGS sequence"/>
</dbReference>
<dbReference type="EMBL" id="QGGO01000015">
    <property type="protein sequence ID" value="PWK24439.1"/>
    <property type="molecule type" value="Genomic_DNA"/>
</dbReference>
<sequence>MHNIPTYTLEQLYRKCLEAVNHISGVASEKSIEKYLQEMGFFNKDTTYLNAVYGIMDMSNLSFRYIANTEISLGISEEDFMQKGFSQFLKTMTPEMKNISAIPTLFSYMIDSIKEAPKEIQQNFVAYGYGMKHFRPSGKAFHTMVQIFGLEYDSNGFPTLCFIVDQDIDHLIKPTDQYWGRISFNNGDFITTFSSKEMEMKKQDIFSKRELDVLKLLLKGQESKQIADKLFISPNTVDNHRKNMIRKLDARDTTALVQLTKQLGILR</sequence>
<dbReference type="RefSeq" id="WP_109743668.1">
    <property type="nucleotide sequence ID" value="NZ_QGGO01000015.1"/>
</dbReference>
<evidence type="ECO:0000313" key="5">
    <source>
        <dbReference type="EMBL" id="PWK24439.1"/>
    </source>
</evidence>
<evidence type="ECO:0000256" key="1">
    <source>
        <dbReference type="ARBA" id="ARBA00023015"/>
    </source>
</evidence>
<dbReference type="OrthoDB" id="1727128at2"/>
<dbReference type="PROSITE" id="PS00622">
    <property type="entry name" value="HTH_LUXR_1"/>
    <property type="match status" value="1"/>
</dbReference>
<organism evidence="5 6">
    <name type="scientific">Arcicella aurantiaca</name>
    <dbReference type="NCBI Taxonomy" id="591202"/>
    <lineage>
        <taxon>Bacteria</taxon>
        <taxon>Pseudomonadati</taxon>
        <taxon>Bacteroidota</taxon>
        <taxon>Cytophagia</taxon>
        <taxon>Cytophagales</taxon>
        <taxon>Flectobacillaceae</taxon>
        <taxon>Arcicella</taxon>
    </lineage>
</organism>
<dbReference type="PROSITE" id="PS50043">
    <property type="entry name" value="HTH_LUXR_2"/>
    <property type="match status" value="1"/>
</dbReference>
<dbReference type="GO" id="GO:0003677">
    <property type="term" value="F:DNA binding"/>
    <property type="evidence" value="ECO:0007669"/>
    <property type="project" value="UniProtKB-KW"/>
</dbReference>
<dbReference type="CDD" id="cd06170">
    <property type="entry name" value="LuxR_C_like"/>
    <property type="match status" value="1"/>
</dbReference>
<dbReference type="InterPro" id="IPR000792">
    <property type="entry name" value="Tscrpt_reg_LuxR_C"/>
</dbReference>
<evidence type="ECO:0000256" key="3">
    <source>
        <dbReference type="ARBA" id="ARBA00023163"/>
    </source>
</evidence>
<reference evidence="5 6" key="1">
    <citation type="submission" date="2018-05" db="EMBL/GenBank/DDBJ databases">
        <title>Genomic Encyclopedia of Archaeal and Bacterial Type Strains, Phase II (KMG-II): from individual species to whole genera.</title>
        <authorList>
            <person name="Goeker M."/>
        </authorList>
    </citation>
    <scope>NUCLEOTIDE SEQUENCE [LARGE SCALE GENOMIC DNA]</scope>
    <source>
        <strain evidence="5 6">DSM 22214</strain>
    </source>
</reference>